<keyword evidence="1" id="KW-0732">Signal</keyword>
<name>A0A1W1UXY1_9DEIO</name>
<dbReference type="AlphaFoldDB" id="A0A1W1UXY1"/>
<feature type="signal peptide" evidence="1">
    <location>
        <begin position="1"/>
        <end position="22"/>
    </location>
</feature>
<dbReference type="RefSeq" id="WP_084047535.1">
    <property type="nucleotide sequence ID" value="NZ_FWWU01000008.1"/>
</dbReference>
<dbReference type="Proteomes" id="UP000192582">
    <property type="component" value="Unassembled WGS sequence"/>
</dbReference>
<protein>
    <submittedName>
        <fullName evidence="2">Uncharacterized protein</fullName>
    </submittedName>
</protein>
<gene>
    <name evidence="2" type="ORF">SAMN00790413_03628</name>
</gene>
<reference evidence="2 3" key="1">
    <citation type="submission" date="2017-04" db="EMBL/GenBank/DDBJ databases">
        <authorList>
            <person name="Afonso C.L."/>
            <person name="Miller P.J."/>
            <person name="Scott M.A."/>
            <person name="Spackman E."/>
            <person name="Goraichik I."/>
            <person name="Dimitrov K.M."/>
            <person name="Suarez D.L."/>
            <person name="Swayne D.E."/>
        </authorList>
    </citation>
    <scope>NUCLEOTIDE SEQUENCE [LARGE SCALE GENOMIC DNA]</scope>
    <source>
        <strain evidence="2 3">KR-140</strain>
    </source>
</reference>
<dbReference type="EMBL" id="FWWU01000008">
    <property type="protein sequence ID" value="SMB85977.1"/>
    <property type="molecule type" value="Genomic_DNA"/>
</dbReference>
<accession>A0A1W1UXY1</accession>
<proteinExistence type="predicted"/>
<organism evidence="2 3">
    <name type="scientific">Deinococcus hopiensis KR-140</name>
    <dbReference type="NCBI Taxonomy" id="695939"/>
    <lineage>
        <taxon>Bacteria</taxon>
        <taxon>Thermotogati</taxon>
        <taxon>Deinococcota</taxon>
        <taxon>Deinococci</taxon>
        <taxon>Deinococcales</taxon>
        <taxon>Deinococcaceae</taxon>
        <taxon>Deinococcus</taxon>
    </lineage>
</organism>
<evidence type="ECO:0000313" key="3">
    <source>
        <dbReference type="Proteomes" id="UP000192582"/>
    </source>
</evidence>
<feature type="chain" id="PRO_5012641950" evidence="1">
    <location>
        <begin position="23"/>
        <end position="63"/>
    </location>
</feature>
<keyword evidence="3" id="KW-1185">Reference proteome</keyword>
<sequence length="63" mass="6478">MRQPRVPLPLLLASLLLGSAGAAQPKAQQLATFKVASLAHASVSDVAFRAANLQPETVTIAGI</sequence>
<evidence type="ECO:0000313" key="2">
    <source>
        <dbReference type="EMBL" id="SMB85977.1"/>
    </source>
</evidence>
<evidence type="ECO:0000256" key="1">
    <source>
        <dbReference type="SAM" id="SignalP"/>
    </source>
</evidence>